<dbReference type="PROSITE" id="PS00626">
    <property type="entry name" value="RCC1_2"/>
    <property type="match status" value="1"/>
</dbReference>
<accession>A0A067RBG0</accession>
<evidence type="ECO:0000313" key="4">
    <source>
        <dbReference type="EMBL" id="KDR17139.1"/>
    </source>
</evidence>
<reference evidence="4 5" key="1">
    <citation type="journal article" date="2014" name="Nat. Commun.">
        <title>Molecular traces of alternative social organization in a termite genome.</title>
        <authorList>
            <person name="Terrapon N."/>
            <person name="Li C."/>
            <person name="Robertson H.M."/>
            <person name="Ji L."/>
            <person name="Meng X."/>
            <person name="Booth W."/>
            <person name="Chen Z."/>
            <person name="Childers C.P."/>
            <person name="Glastad K.M."/>
            <person name="Gokhale K."/>
            <person name="Gowin J."/>
            <person name="Gronenberg W."/>
            <person name="Hermansen R.A."/>
            <person name="Hu H."/>
            <person name="Hunt B.G."/>
            <person name="Huylmans A.K."/>
            <person name="Khalil S.M."/>
            <person name="Mitchell R.D."/>
            <person name="Munoz-Torres M.C."/>
            <person name="Mustard J.A."/>
            <person name="Pan H."/>
            <person name="Reese J.T."/>
            <person name="Scharf M.E."/>
            <person name="Sun F."/>
            <person name="Vogel H."/>
            <person name="Xiao J."/>
            <person name="Yang W."/>
            <person name="Yang Z."/>
            <person name="Yang Z."/>
            <person name="Zhou J."/>
            <person name="Zhu J."/>
            <person name="Brent C.S."/>
            <person name="Elsik C.G."/>
            <person name="Goodisman M.A."/>
            <person name="Liberles D.A."/>
            <person name="Roe R.M."/>
            <person name="Vargo E.L."/>
            <person name="Vilcinskas A."/>
            <person name="Wang J."/>
            <person name="Bornberg-Bauer E."/>
            <person name="Korb J."/>
            <person name="Zhang G."/>
            <person name="Liebig J."/>
        </authorList>
    </citation>
    <scope>NUCLEOTIDE SEQUENCE [LARGE SCALE GENOMIC DNA]</scope>
    <source>
        <tissue evidence="4">Whole organism</tissue>
    </source>
</reference>
<dbReference type="InterPro" id="IPR009091">
    <property type="entry name" value="RCC1/BLIP-II"/>
</dbReference>
<organism evidence="4 5">
    <name type="scientific">Zootermopsis nevadensis</name>
    <name type="common">Dampwood termite</name>
    <dbReference type="NCBI Taxonomy" id="136037"/>
    <lineage>
        <taxon>Eukaryota</taxon>
        <taxon>Metazoa</taxon>
        <taxon>Ecdysozoa</taxon>
        <taxon>Arthropoda</taxon>
        <taxon>Hexapoda</taxon>
        <taxon>Insecta</taxon>
        <taxon>Pterygota</taxon>
        <taxon>Neoptera</taxon>
        <taxon>Polyneoptera</taxon>
        <taxon>Dictyoptera</taxon>
        <taxon>Blattodea</taxon>
        <taxon>Blattoidea</taxon>
        <taxon>Termitoidae</taxon>
        <taxon>Termopsidae</taxon>
        <taxon>Zootermopsis</taxon>
    </lineage>
</organism>
<dbReference type="Pfam" id="PF07707">
    <property type="entry name" value="BACK"/>
    <property type="match status" value="1"/>
</dbReference>
<dbReference type="STRING" id="136037.A0A067RBG0"/>
<dbReference type="Proteomes" id="UP000027135">
    <property type="component" value="Unassembled WGS sequence"/>
</dbReference>
<evidence type="ECO:0000259" key="3">
    <source>
        <dbReference type="PROSITE" id="PS50097"/>
    </source>
</evidence>
<dbReference type="InParanoid" id="A0A067RBG0"/>
<feature type="domain" description="BTB" evidence="3">
    <location>
        <begin position="371"/>
        <end position="438"/>
    </location>
</feature>
<sequence>MDLMKWPIFSLLESDFVSQIRMACVFGNLGNEAIMVTKSDEVFAVGSNSAGCLGLGDLRSTLFPKKVEALCNKLVKGFAYGCGPHVIAFTDNGTVYSWGHNGYSELGIGSSNQCLSPTLILPNVFGKMTVVTEVACGTHHSLALTRDGEVYAWGQNNCGQVGSGMSTNQSAPRKVNSFIGEKRTISIACGQTSSMAVLESGEVYGWGYNGNGQLGVGNNMNQLNPGRVLNLQGVIIKRVVCGYAHAMALSDVGGLYVWGANSYGQLGTGNKSNVSAPVRVVPEIGRIVDIAATHYNHTSAAMTQNSKVFMWGQCRGQSIISPTETPFTSLHDVFACFSTPSVSWKPMEVDLDAGEKITDSLKLAFDDSSSSDLTITVSGKPIHVHKAVLKIRCQYFRSMFQDHWEEDNKSVLEMDHHSYLVYHAFLQYLYTDEVNLPPENALELLELANAYCELQLKKRCEQIIKQGITVENAALLYSTAIVYECKELEEFCFKFCLNHMTAIIQTEGFNSLEEQTVKNFIRKAATSGVFRS</sequence>
<dbReference type="Pfam" id="PF25390">
    <property type="entry name" value="WD40_RLD"/>
    <property type="match status" value="1"/>
</dbReference>
<proteinExistence type="predicted"/>
<dbReference type="PANTHER" id="PTHR22872:SF10">
    <property type="entry name" value="ULTRAVIOLET-B RECEPTOR UVR8"/>
    <property type="match status" value="1"/>
</dbReference>
<dbReference type="Gene3D" id="3.30.710.10">
    <property type="entry name" value="Potassium Channel Kv1.1, Chain A"/>
    <property type="match status" value="1"/>
</dbReference>
<dbReference type="EMBL" id="KK852751">
    <property type="protein sequence ID" value="KDR17139.1"/>
    <property type="molecule type" value="Genomic_DNA"/>
</dbReference>
<dbReference type="CDD" id="cd18298">
    <property type="entry name" value="BTB_POZ_RCBTB1_2"/>
    <property type="match status" value="1"/>
</dbReference>
<evidence type="ECO:0000313" key="5">
    <source>
        <dbReference type="Proteomes" id="UP000027135"/>
    </source>
</evidence>
<dbReference type="SUPFAM" id="SSF50985">
    <property type="entry name" value="RCC1/BLIP-II"/>
    <property type="match status" value="1"/>
</dbReference>
<keyword evidence="1" id="KW-0677">Repeat</keyword>
<dbReference type="PROSITE" id="PS50097">
    <property type="entry name" value="BTB"/>
    <property type="match status" value="1"/>
</dbReference>
<feature type="repeat" description="RCC1" evidence="2">
    <location>
        <begin position="148"/>
        <end position="200"/>
    </location>
</feature>
<evidence type="ECO:0000256" key="1">
    <source>
        <dbReference type="ARBA" id="ARBA00022737"/>
    </source>
</evidence>
<dbReference type="InterPro" id="IPR011705">
    <property type="entry name" value="BACK"/>
</dbReference>
<name>A0A067RBG0_ZOONE</name>
<dbReference type="eggNOG" id="KOG1426">
    <property type="taxonomic scope" value="Eukaryota"/>
</dbReference>
<dbReference type="PRINTS" id="PR00633">
    <property type="entry name" value="RCCNDNSATION"/>
</dbReference>
<keyword evidence="5" id="KW-1185">Reference proteome</keyword>
<gene>
    <name evidence="4" type="ORF">L798_08397</name>
</gene>
<dbReference type="AlphaFoldDB" id="A0A067RBG0"/>
<dbReference type="PANTHER" id="PTHR22872">
    <property type="entry name" value="BTK-BINDING PROTEIN-RELATED"/>
    <property type="match status" value="1"/>
</dbReference>
<feature type="repeat" description="RCC1" evidence="2">
    <location>
        <begin position="93"/>
        <end position="147"/>
    </location>
</feature>
<dbReference type="InterPro" id="IPR000408">
    <property type="entry name" value="Reg_chr_condens"/>
</dbReference>
<feature type="repeat" description="RCC1" evidence="2">
    <location>
        <begin position="201"/>
        <end position="252"/>
    </location>
</feature>
<dbReference type="OMA" id="TSKVYMW"/>
<dbReference type="InterPro" id="IPR058923">
    <property type="entry name" value="RCC1-like_dom"/>
</dbReference>
<protein>
    <submittedName>
        <fullName evidence="4">RCC1 and BTB domain-containing protein 1</fullName>
    </submittedName>
</protein>
<feature type="repeat" description="RCC1" evidence="2">
    <location>
        <begin position="253"/>
        <end position="303"/>
    </location>
</feature>
<dbReference type="Gene3D" id="1.25.40.420">
    <property type="match status" value="1"/>
</dbReference>
<dbReference type="SUPFAM" id="SSF54695">
    <property type="entry name" value="POZ domain"/>
    <property type="match status" value="1"/>
</dbReference>
<dbReference type="InterPro" id="IPR000210">
    <property type="entry name" value="BTB/POZ_dom"/>
</dbReference>
<evidence type="ECO:0000256" key="2">
    <source>
        <dbReference type="PROSITE-ProRule" id="PRU00235"/>
    </source>
</evidence>
<dbReference type="SMART" id="SM00225">
    <property type="entry name" value="BTB"/>
    <property type="match status" value="1"/>
</dbReference>
<dbReference type="Gene3D" id="2.130.10.30">
    <property type="entry name" value="Regulator of chromosome condensation 1/beta-lactamase-inhibitor protein II"/>
    <property type="match status" value="2"/>
</dbReference>
<dbReference type="Pfam" id="PF00651">
    <property type="entry name" value="BTB"/>
    <property type="match status" value="1"/>
</dbReference>
<dbReference type="InterPro" id="IPR011333">
    <property type="entry name" value="SKP1/BTB/POZ_sf"/>
</dbReference>
<dbReference type="PROSITE" id="PS50012">
    <property type="entry name" value="RCC1_3"/>
    <property type="match status" value="4"/>
</dbReference>
<dbReference type="CDD" id="cd18498">
    <property type="entry name" value="BACK_RCBTB1_2"/>
    <property type="match status" value="1"/>
</dbReference>
<dbReference type="InterPro" id="IPR051625">
    <property type="entry name" value="Signaling_Regulatory_Domain"/>
</dbReference>